<name>A0A0A2V2W3_PARBA</name>
<dbReference type="AlphaFoldDB" id="A0A0A2V2W3"/>
<evidence type="ECO:0000313" key="2">
    <source>
        <dbReference type="Proteomes" id="UP000002059"/>
    </source>
</evidence>
<organism evidence="1 2">
    <name type="scientific">Paracoccidioides lutzii (strain ATCC MYA-826 / Pb01)</name>
    <name type="common">Paracoccidioides brasiliensis</name>
    <dbReference type="NCBI Taxonomy" id="502779"/>
    <lineage>
        <taxon>Eukaryota</taxon>
        <taxon>Fungi</taxon>
        <taxon>Dikarya</taxon>
        <taxon>Ascomycota</taxon>
        <taxon>Pezizomycotina</taxon>
        <taxon>Eurotiomycetes</taxon>
        <taxon>Eurotiomycetidae</taxon>
        <taxon>Onygenales</taxon>
        <taxon>Ajellomycetaceae</taxon>
        <taxon>Paracoccidioides</taxon>
    </lineage>
</organism>
<dbReference type="InterPro" id="IPR046670">
    <property type="entry name" value="DUF6540"/>
</dbReference>
<proteinExistence type="predicted"/>
<dbReference type="VEuPathDB" id="FungiDB:PAAG_11067"/>
<sequence>MGNALYLVTYDRGTYLNTSIPKPYHWSFFVQKEIKGKVRQGIAYQLRGIPGAFHYDGPEEVDLGHSGSLKEELLIGEGPEDKFEMIHQRLKECKIDSVESSSWNCPDWALEGFEKLKTEGFVYDIYTVETVRAWLREK</sequence>
<dbReference type="RefSeq" id="XP_015703579.1">
    <property type="nucleotide sequence ID" value="XM_015846775.1"/>
</dbReference>
<dbReference type="Proteomes" id="UP000002059">
    <property type="component" value="Partially assembled WGS sequence"/>
</dbReference>
<dbReference type="Pfam" id="PF20174">
    <property type="entry name" value="DUF6540"/>
    <property type="match status" value="1"/>
</dbReference>
<evidence type="ECO:0000313" key="1">
    <source>
        <dbReference type="EMBL" id="KGQ02116.1"/>
    </source>
</evidence>
<keyword evidence="2" id="KW-1185">Reference proteome</keyword>
<dbReference type="GeneID" id="26970200"/>
<gene>
    <name evidence="1" type="ORF">PAAG_11067</name>
</gene>
<dbReference type="KEGG" id="pbl:PAAG_11067"/>
<protein>
    <submittedName>
        <fullName evidence="1">Uncharacterized protein</fullName>
    </submittedName>
</protein>
<dbReference type="OMA" id="ESSGWNC"/>
<reference evidence="1 2" key="1">
    <citation type="journal article" date="2011" name="PLoS Genet.">
        <title>Comparative genomic analysis of human fungal pathogens causing paracoccidioidomycosis.</title>
        <authorList>
            <person name="Desjardins C.A."/>
            <person name="Champion M.D."/>
            <person name="Holder J.W."/>
            <person name="Muszewska A."/>
            <person name="Goldberg J."/>
            <person name="Bailao A.M."/>
            <person name="Brigido M.M."/>
            <person name="Ferreira M.E."/>
            <person name="Garcia A.M."/>
            <person name="Grynberg M."/>
            <person name="Gujja S."/>
            <person name="Heiman D.I."/>
            <person name="Henn M.R."/>
            <person name="Kodira C.D."/>
            <person name="Leon-Narvaez H."/>
            <person name="Longo L.V."/>
            <person name="Ma L.J."/>
            <person name="Malavazi I."/>
            <person name="Matsuo A.L."/>
            <person name="Morais F.V."/>
            <person name="Pereira M."/>
            <person name="Rodriguez-Brito S."/>
            <person name="Sakthikumar S."/>
            <person name="Salem-Izacc S.M."/>
            <person name="Sykes S.M."/>
            <person name="Teixeira M.M."/>
            <person name="Vallejo M.C."/>
            <person name="Walter M.E."/>
            <person name="Yandava C."/>
            <person name="Young S."/>
            <person name="Zeng Q."/>
            <person name="Zucker J."/>
            <person name="Felipe M.S."/>
            <person name="Goldman G.H."/>
            <person name="Haas B.J."/>
            <person name="McEwen J.G."/>
            <person name="Nino-Vega G."/>
            <person name="Puccia R."/>
            <person name="San-Blas G."/>
            <person name="Soares C.M."/>
            <person name="Birren B.W."/>
            <person name="Cuomo C.A."/>
        </authorList>
    </citation>
    <scope>NUCLEOTIDE SEQUENCE [LARGE SCALE GENOMIC DNA]</scope>
    <source>
        <strain evidence="2">ATCC MYA-826 / Pb01</strain>
    </source>
</reference>
<accession>A0A0A2V2W3</accession>
<dbReference type="OrthoDB" id="37659at2759"/>
<dbReference type="HOGENOM" id="CLU_116351_0_0_1"/>
<dbReference type="EMBL" id="KN293992">
    <property type="protein sequence ID" value="KGQ02116.1"/>
    <property type="molecule type" value="Genomic_DNA"/>
</dbReference>